<reference evidence="2 3" key="1">
    <citation type="submission" date="2024-06" db="EMBL/GenBank/DDBJ databases">
        <title>The Natural Products Discovery Center: Release of the First 8490 Sequenced Strains for Exploring Actinobacteria Biosynthetic Diversity.</title>
        <authorList>
            <person name="Kalkreuter E."/>
            <person name="Kautsar S.A."/>
            <person name="Yang D."/>
            <person name="Bader C.D."/>
            <person name="Teijaro C.N."/>
            <person name="Fluegel L."/>
            <person name="Davis C.M."/>
            <person name="Simpson J.R."/>
            <person name="Lauterbach L."/>
            <person name="Steele A.D."/>
            <person name="Gui C."/>
            <person name="Meng S."/>
            <person name="Li G."/>
            <person name="Viehrig K."/>
            <person name="Ye F."/>
            <person name="Su P."/>
            <person name="Kiefer A.F."/>
            <person name="Nichols A."/>
            <person name="Cepeda A.J."/>
            <person name="Yan W."/>
            <person name="Fan B."/>
            <person name="Jiang Y."/>
            <person name="Adhikari A."/>
            <person name="Zheng C.-J."/>
            <person name="Schuster L."/>
            <person name="Cowan T.M."/>
            <person name="Smanski M.J."/>
            <person name="Chevrette M.G."/>
            <person name="De Carvalho L.P.S."/>
            <person name="Shen B."/>
        </authorList>
    </citation>
    <scope>NUCLEOTIDE SEQUENCE [LARGE SCALE GENOMIC DNA]</scope>
    <source>
        <strain evidence="2 3">NPDC050671</strain>
    </source>
</reference>
<proteinExistence type="predicted"/>
<feature type="domain" description="Transcriptional regulator SbtR-like C-terminal" evidence="1">
    <location>
        <begin position="26"/>
        <end position="98"/>
    </location>
</feature>
<keyword evidence="3" id="KW-1185">Reference proteome</keyword>
<accession>A0ABV3FJN0</accession>
<protein>
    <recommendedName>
        <fullName evidence="1">Transcriptional regulator SbtR-like C-terminal domain-containing protein</fullName>
    </recommendedName>
</protein>
<dbReference type="RefSeq" id="WP_357988162.1">
    <property type="nucleotide sequence ID" value="NZ_JBFAIH010000040.1"/>
</dbReference>
<gene>
    <name evidence="2" type="ORF">AB0H72_35030</name>
</gene>
<evidence type="ECO:0000313" key="2">
    <source>
        <dbReference type="EMBL" id="MEV0367911.1"/>
    </source>
</evidence>
<dbReference type="InterPro" id="IPR049445">
    <property type="entry name" value="TetR_SbtR-like_C"/>
</dbReference>
<evidence type="ECO:0000313" key="3">
    <source>
        <dbReference type="Proteomes" id="UP001551658"/>
    </source>
</evidence>
<dbReference type="Pfam" id="PF21597">
    <property type="entry name" value="TetR_C_43"/>
    <property type="match status" value="1"/>
</dbReference>
<evidence type="ECO:0000259" key="1">
    <source>
        <dbReference type="Pfam" id="PF21597"/>
    </source>
</evidence>
<sequence>MTARDGGIFQGVQRITRTAHGCREGIGTGKPADGACEKIIATTEEYVRAAQLTGQVRSSVAGHDLFLLAASVAWTMGAAEADREVLDRLLTLIENGYRTQDNQQ</sequence>
<organism evidence="2 3">
    <name type="scientific">Nocardia fusca</name>
    <dbReference type="NCBI Taxonomy" id="941183"/>
    <lineage>
        <taxon>Bacteria</taxon>
        <taxon>Bacillati</taxon>
        <taxon>Actinomycetota</taxon>
        <taxon>Actinomycetes</taxon>
        <taxon>Mycobacteriales</taxon>
        <taxon>Nocardiaceae</taxon>
        <taxon>Nocardia</taxon>
    </lineage>
</organism>
<dbReference type="EMBL" id="JBFAIH010000040">
    <property type="protein sequence ID" value="MEV0367911.1"/>
    <property type="molecule type" value="Genomic_DNA"/>
</dbReference>
<dbReference type="Gene3D" id="1.10.357.10">
    <property type="entry name" value="Tetracycline Repressor, domain 2"/>
    <property type="match status" value="1"/>
</dbReference>
<name>A0ABV3FJN0_9NOCA</name>
<dbReference type="Proteomes" id="UP001551658">
    <property type="component" value="Unassembled WGS sequence"/>
</dbReference>
<comment type="caution">
    <text evidence="2">The sequence shown here is derived from an EMBL/GenBank/DDBJ whole genome shotgun (WGS) entry which is preliminary data.</text>
</comment>